<keyword evidence="1" id="KW-0732">Signal</keyword>
<dbReference type="AlphaFoldDB" id="A0A5N1IMV7"/>
<evidence type="ECO:0000313" key="2">
    <source>
        <dbReference type="EMBL" id="KAA9331187.1"/>
    </source>
</evidence>
<comment type="caution">
    <text evidence="2">The sequence shown here is derived from an EMBL/GenBank/DDBJ whole genome shotgun (WGS) entry which is preliminary data.</text>
</comment>
<evidence type="ECO:0000256" key="1">
    <source>
        <dbReference type="SAM" id="SignalP"/>
    </source>
</evidence>
<feature type="chain" id="PRO_5025042158" evidence="1">
    <location>
        <begin position="28"/>
        <end position="195"/>
    </location>
</feature>
<reference evidence="2 3" key="1">
    <citation type="submission" date="2019-09" db="EMBL/GenBank/DDBJ databases">
        <title>Genome sequence of Adhaeribacter sp. M2.</title>
        <authorList>
            <person name="Srinivasan S."/>
        </authorList>
    </citation>
    <scope>NUCLEOTIDE SEQUENCE [LARGE SCALE GENOMIC DNA]</scope>
    <source>
        <strain evidence="2 3">M2</strain>
    </source>
</reference>
<name>A0A5N1IMV7_9BACT</name>
<dbReference type="RefSeq" id="WP_150904710.1">
    <property type="nucleotide sequence ID" value="NZ_VTWT01000008.1"/>
</dbReference>
<keyword evidence="3" id="KW-1185">Reference proteome</keyword>
<feature type="signal peptide" evidence="1">
    <location>
        <begin position="1"/>
        <end position="27"/>
    </location>
</feature>
<evidence type="ECO:0000313" key="3">
    <source>
        <dbReference type="Proteomes" id="UP000326570"/>
    </source>
</evidence>
<dbReference type="Proteomes" id="UP000326570">
    <property type="component" value="Unassembled WGS sequence"/>
</dbReference>
<gene>
    <name evidence="2" type="ORF">F0P94_14955</name>
</gene>
<sequence>MKKSNRIFFTSLLLWVFSSFISGNCQAQYSPGYYTVSFGQTDGEAAIFTYKISPADSLQVIELLISVRGKASGSEGDSAWFKLRGPEDLKIVRSSIEPRDRSVYQLKYEIRKITASVPSLALELYSRKQYIGKVNLQIDLFIDRMNLTMAPASPSDTLTFHPNKYRIPCSLSSVKQLVAPALPERKPIEFKRQVR</sequence>
<organism evidence="2 3">
    <name type="scientific">Adhaeribacter soli</name>
    <dbReference type="NCBI Taxonomy" id="2607655"/>
    <lineage>
        <taxon>Bacteria</taxon>
        <taxon>Pseudomonadati</taxon>
        <taxon>Bacteroidota</taxon>
        <taxon>Cytophagia</taxon>
        <taxon>Cytophagales</taxon>
        <taxon>Hymenobacteraceae</taxon>
        <taxon>Adhaeribacter</taxon>
    </lineage>
</organism>
<protein>
    <submittedName>
        <fullName evidence="2">Uncharacterized protein</fullName>
    </submittedName>
</protein>
<proteinExistence type="predicted"/>
<dbReference type="EMBL" id="VTWT01000008">
    <property type="protein sequence ID" value="KAA9331187.1"/>
    <property type="molecule type" value="Genomic_DNA"/>
</dbReference>
<accession>A0A5N1IMV7</accession>